<dbReference type="FunFam" id="1.10.287.130:FF:000038">
    <property type="entry name" value="Sensory transduction histidine kinase"/>
    <property type="match status" value="1"/>
</dbReference>
<comment type="function">
    <text evidence="15">Member of the two-component regulatory system BvgS/BvgA. Phosphorylates BvgA via a four-step phosphorelay in response to environmental signals.</text>
</comment>
<feature type="compositionally biased region" description="Pro residues" evidence="20">
    <location>
        <begin position="838"/>
        <end position="854"/>
    </location>
</feature>
<feature type="modified residue" description="Phosphohistidine" evidence="17">
    <location>
        <position position="925"/>
    </location>
</feature>
<keyword evidence="5 18" id="KW-0597">Phosphoprotein</keyword>
<keyword evidence="8" id="KW-0547">Nucleotide-binding</keyword>
<evidence type="ECO:0000256" key="1">
    <source>
        <dbReference type="ARBA" id="ARBA00000085"/>
    </source>
</evidence>
<dbReference type="Gene3D" id="3.30.450.20">
    <property type="entry name" value="PAS domain"/>
    <property type="match status" value="1"/>
</dbReference>
<dbReference type="InterPro" id="IPR013656">
    <property type="entry name" value="PAS_4"/>
</dbReference>
<dbReference type="Pfam" id="PF08448">
    <property type="entry name" value="PAS_4"/>
    <property type="match status" value="1"/>
</dbReference>
<evidence type="ECO:0000256" key="8">
    <source>
        <dbReference type="ARBA" id="ARBA00022741"/>
    </source>
</evidence>
<evidence type="ECO:0000256" key="11">
    <source>
        <dbReference type="ARBA" id="ARBA00022989"/>
    </source>
</evidence>
<keyword evidence="14" id="KW-0131">Cell cycle</keyword>
<dbReference type="PANTHER" id="PTHR45339">
    <property type="entry name" value="HYBRID SIGNAL TRANSDUCTION HISTIDINE KINASE J"/>
    <property type="match status" value="1"/>
</dbReference>
<dbReference type="SUPFAM" id="SSF55785">
    <property type="entry name" value="PYP-like sensor domain (PAS domain)"/>
    <property type="match status" value="1"/>
</dbReference>
<evidence type="ECO:0000256" key="18">
    <source>
        <dbReference type="PROSITE-ProRule" id="PRU00169"/>
    </source>
</evidence>
<dbReference type="PROSITE" id="PS50110">
    <property type="entry name" value="RESPONSE_REGULATORY"/>
    <property type="match status" value="1"/>
</dbReference>
<comment type="subcellular location">
    <subcellularLocation>
        <location evidence="2">Cell membrane</location>
        <topology evidence="2">Multi-pass membrane protein</topology>
    </subcellularLocation>
</comment>
<evidence type="ECO:0000313" key="26">
    <source>
        <dbReference type="Proteomes" id="UP000244902"/>
    </source>
</evidence>
<evidence type="ECO:0000256" key="12">
    <source>
        <dbReference type="ARBA" id="ARBA00023012"/>
    </source>
</evidence>
<keyword evidence="9" id="KW-0418">Kinase</keyword>
<name>A0A2U8H026_9RHOO</name>
<dbReference type="SMART" id="SM00448">
    <property type="entry name" value="REC"/>
    <property type="match status" value="1"/>
</dbReference>
<dbReference type="PROSITE" id="PS50894">
    <property type="entry name" value="HPT"/>
    <property type="match status" value="2"/>
</dbReference>
<feature type="coiled-coil region" evidence="19">
    <location>
        <begin position="303"/>
        <end position="330"/>
    </location>
</feature>
<dbReference type="Gene3D" id="1.20.120.160">
    <property type="entry name" value="HPT domain"/>
    <property type="match status" value="2"/>
</dbReference>
<evidence type="ECO:0000256" key="10">
    <source>
        <dbReference type="ARBA" id="ARBA00022840"/>
    </source>
</evidence>
<evidence type="ECO:0000256" key="3">
    <source>
        <dbReference type="ARBA" id="ARBA00012438"/>
    </source>
</evidence>
<keyword evidence="11" id="KW-1133">Transmembrane helix</keyword>
<dbReference type="InterPro" id="IPR035965">
    <property type="entry name" value="PAS-like_dom_sf"/>
</dbReference>
<evidence type="ECO:0000256" key="20">
    <source>
        <dbReference type="SAM" id="MobiDB-lite"/>
    </source>
</evidence>
<dbReference type="Gene3D" id="1.10.287.130">
    <property type="match status" value="1"/>
</dbReference>
<dbReference type="OrthoDB" id="219325at2"/>
<evidence type="ECO:0000259" key="24">
    <source>
        <dbReference type="PROSITE" id="PS50894"/>
    </source>
</evidence>
<gene>
    <name evidence="25" type="ORF">CEW87_05975</name>
</gene>
<dbReference type="SMART" id="SM00388">
    <property type="entry name" value="HisKA"/>
    <property type="match status" value="1"/>
</dbReference>
<dbReference type="SUPFAM" id="SSF52172">
    <property type="entry name" value="CheY-like"/>
    <property type="match status" value="1"/>
</dbReference>
<dbReference type="CDD" id="cd00130">
    <property type="entry name" value="PAS"/>
    <property type="match status" value="1"/>
</dbReference>
<dbReference type="PRINTS" id="PR00344">
    <property type="entry name" value="BCTRLSENSOR"/>
</dbReference>
<evidence type="ECO:0000313" key="25">
    <source>
        <dbReference type="EMBL" id="AWI78950.1"/>
    </source>
</evidence>
<organism evidence="25 26">
    <name type="scientific">Parazoarcus communis</name>
    <dbReference type="NCBI Taxonomy" id="41977"/>
    <lineage>
        <taxon>Bacteria</taxon>
        <taxon>Pseudomonadati</taxon>
        <taxon>Pseudomonadota</taxon>
        <taxon>Betaproteobacteria</taxon>
        <taxon>Rhodocyclales</taxon>
        <taxon>Zoogloeaceae</taxon>
        <taxon>Parazoarcus</taxon>
    </lineage>
</organism>
<dbReference type="InterPro" id="IPR003661">
    <property type="entry name" value="HisK_dim/P_dom"/>
</dbReference>
<evidence type="ECO:0000256" key="13">
    <source>
        <dbReference type="ARBA" id="ARBA00023136"/>
    </source>
</evidence>
<dbReference type="Pfam" id="PF00072">
    <property type="entry name" value="Response_reg"/>
    <property type="match status" value="1"/>
</dbReference>
<dbReference type="InterPro" id="IPR036097">
    <property type="entry name" value="HisK_dim/P_sf"/>
</dbReference>
<dbReference type="InterPro" id="IPR003594">
    <property type="entry name" value="HATPase_dom"/>
</dbReference>
<proteinExistence type="predicted"/>
<dbReference type="RefSeq" id="WP_108971874.1">
    <property type="nucleotide sequence ID" value="NZ_CP022188.1"/>
</dbReference>
<keyword evidence="6" id="KW-0808">Transferase</keyword>
<dbReference type="CDD" id="cd00082">
    <property type="entry name" value="HisKA"/>
    <property type="match status" value="1"/>
</dbReference>
<evidence type="ECO:0000256" key="9">
    <source>
        <dbReference type="ARBA" id="ARBA00022777"/>
    </source>
</evidence>
<dbReference type="Gene3D" id="3.30.565.10">
    <property type="entry name" value="Histidine kinase-like ATPase, C-terminal domain"/>
    <property type="match status" value="1"/>
</dbReference>
<dbReference type="InterPro" id="IPR005467">
    <property type="entry name" value="His_kinase_dom"/>
</dbReference>
<dbReference type="InterPro" id="IPR000014">
    <property type="entry name" value="PAS"/>
</dbReference>
<keyword evidence="7" id="KW-0812">Transmembrane</keyword>
<dbReference type="EMBL" id="CP022188">
    <property type="protein sequence ID" value="AWI78950.1"/>
    <property type="molecule type" value="Genomic_DNA"/>
</dbReference>
<feature type="domain" description="HPt" evidence="24">
    <location>
        <begin position="886"/>
        <end position="982"/>
    </location>
</feature>
<evidence type="ECO:0000256" key="7">
    <source>
        <dbReference type="ARBA" id="ARBA00022692"/>
    </source>
</evidence>
<dbReference type="PANTHER" id="PTHR45339:SF1">
    <property type="entry name" value="HYBRID SIGNAL TRANSDUCTION HISTIDINE KINASE J"/>
    <property type="match status" value="1"/>
</dbReference>
<dbReference type="Pfam" id="PF02518">
    <property type="entry name" value="HATPase_c"/>
    <property type="match status" value="1"/>
</dbReference>
<dbReference type="Gene3D" id="3.40.50.2300">
    <property type="match status" value="1"/>
</dbReference>
<dbReference type="Pfam" id="PF00512">
    <property type="entry name" value="HisKA"/>
    <property type="match status" value="1"/>
</dbReference>
<dbReference type="InterPro" id="IPR004358">
    <property type="entry name" value="Sig_transdc_His_kin-like_C"/>
</dbReference>
<dbReference type="CDD" id="cd17546">
    <property type="entry name" value="REC_hyHK_CKI1_RcsC-like"/>
    <property type="match status" value="1"/>
</dbReference>
<sequence>MMRKLSAKAHISVGLAFLVLSVLLAASFFGMIPDRAAAVRDGRVALAEAIAANAAEIASNGEEHWLAPTLRLVVKRNEHLLSAALRNQKGEVVLEVGQHIGNWTLGNDERSTDEQIQVPILAGKTAWGKLELRFEPIFAPGVMGVLHNPLTQLLGFVFFGSLTVFYFYLRKVLRHLDPSGAVPSRVRNALDTLTEGLLVLDRKQTVVLANRAFAEFVGRETSALVGMNATTLPWVSVDGAALQAEQLPWTLALRDGEPQVNHTLHMRTGDTEQRTFQINCAPVLGGDGKPGGVLVSVDDITEIEENSIELEKAKNAADTANRAKSDFLANMSHEIRTPMNAILGFTELLRRGYSRDDSNAARHLNTIHSSGKHLLALINDILDLSKVESGQLEVESIACSPYALAHQVVQTMNVKAEEKGLRLDLHVDGSIPETILSDAPRIRQVLTNLIGNAIKFTEHGGVTLTLSLDTSTDPALLRFAVRDTGIGIAQDKVAAVFEPFVQADSSVHRRFGGTGLGLTISRRFARALGGDIIVTSVAGEGSTFAASFATGALAGIRLLDDASLRQTVNVELAEAGSRWVMPATARILVVDDGDENRELVATVLGEFGLKPDEAENGQIAVDKAGAKAYDLILMDMQMPVMDGFTATRTLRAAGIATPIVALTANAMRGFEQEVIAAGCSAYLTKPVDIDALLAMVANVVGGHREHAGSDQAERVEAATPVIAADTGTTATSAEASTAAPIQSRLASKPRMHAVIGKFVVRMREQLPVLVSAQEGGNFRELAALAHWLKGAGGTVGFDDFTEPAAELEQAARQDDAAACAHCMNTIRDIASRIAAPEGAPPSPVETVPPLPASSPPQAATDPTAEAAPAMIPIAGESGALHSGLESNPRLHRVIAKFVIRMQSQMPEFDAALAAGDFGTLASLAHWLRGAAGTVGFHAFTEPSQELENAAKAADLDGCNCQVAAIRALSGRMVGPPETEHAASTAP</sequence>
<keyword evidence="12" id="KW-0902">Two-component regulatory system</keyword>
<feature type="region of interest" description="Disordered" evidence="20">
    <location>
        <begin position="835"/>
        <end position="864"/>
    </location>
</feature>
<feature type="modified residue" description="4-aspartylphosphate" evidence="18">
    <location>
        <position position="635"/>
    </location>
</feature>
<dbReference type="InterPro" id="IPR001789">
    <property type="entry name" value="Sig_transdc_resp-reg_receiver"/>
</dbReference>
<evidence type="ECO:0000259" key="23">
    <source>
        <dbReference type="PROSITE" id="PS50112"/>
    </source>
</evidence>
<dbReference type="FunFam" id="3.30.565.10:FF:000010">
    <property type="entry name" value="Sensor histidine kinase RcsC"/>
    <property type="match status" value="1"/>
</dbReference>
<evidence type="ECO:0000256" key="4">
    <source>
        <dbReference type="ARBA" id="ARBA00022475"/>
    </source>
</evidence>
<comment type="catalytic activity">
    <reaction evidence="1">
        <text>ATP + protein L-histidine = ADP + protein N-phospho-L-histidine.</text>
        <dbReference type="EC" id="2.7.13.3"/>
    </reaction>
</comment>
<dbReference type="SUPFAM" id="SSF47384">
    <property type="entry name" value="Homodimeric domain of signal transducing histidine kinase"/>
    <property type="match status" value="1"/>
</dbReference>
<dbReference type="CDD" id="cd16922">
    <property type="entry name" value="HATPase_EvgS-ArcB-TorS-like"/>
    <property type="match status" value="1"/>
</dbReference>
<dbReference type="PROSITE" id="PS50109">
    <property type="entry name" value="HIS_KIN"/>
    <property type="match status" value="1"/>
</dbReference>
<evidence type="ECO:0000256" key="6">
    <source>
        <dbReference type="ARBA" id="ARBA00022679"/>
    </source>
</evidence>
<dbReference type="PROSITE" id="PS50112">
    <property type="entry name" value="PAS"/>
    <property type="match status" value="1"/>
</dbReference>
<dbReference type="AlphaFoldDB" id="A0A2U8H026"/>
<dbReference type="SUPFAM" id="SSF47226">
    <property type="entry name" value="Histidine-containing phosphotransfer domain, HPT domain"/>
    <property type="match status" value="2"/>
</dbReference>
<dbReference type="InterPro" id="IPR036641">
    <property type="entry name" value="HPT_dom_sf"/>
</dbReference>
<keyword evidence="19" id="KW-0175">Coiled coil</keyword>
<evidence type="ECO:0000256" key="19">
    <source>
        <dbReference type="SAM" id="Coils"/>
    </source>
</evidence>
<keyword evidence="4" id="KW-1003">Cell membrane</keyword>
<dbReference type="GO" id="GO:0005524">
    <property type="term" value="F:ATP binding"/>
    <property type="evidence" value="ECO:0007669"/>
    <property type="project" value="UniProtKB-KW"/>
</dbReference>
<evidence type="ECO:0000256" key="16">
    <source>
        <dbReference type="ARBA" id="ARBA00070152"/>
    </source>
</evidence>
<accession>A0A2U8H026</accession>
<dbReference type="Proteomes" id="UP000244902">
    <property type="component" value="Chromosome"/>
</dbReference>
<evidence type="ECO:0000259" key="21">
    <source>
        <dbReference type="PROSITE" id="PS50109"/>
    </source>
</evidence>
<feature type="domain" description="PAS" evidence="23">
    <location>
        <begin position="182"/>
        <end position="228"/>
    </location>
</feature>
<evidence type="ECO:0000259" key="22">
    <source>
        <dbReference type="PROSITE" id="PS50110"/>
    </source>
</evidence>
<dbReference type="EC" id="2.7.13.3" evidence="3"/>
<evidence type="ECO:0000256" key="15">
    <source>
        <dbReference type="ARBA" id="ARBA00058004"/>
    </source>
</evidence>
<dbReference type="InterPro" id="IPR036890">
    <property type="entry name" value="HATPase_C_sf"/>
</dbReference>
<dbReference type="NCBIfam" id="TIGR00229">
    <property type="entry name" value="sensory_box"/>
    <property type="match status" value="1"/>
</dbReference>
<feature type="domain" description="HPt" evidence="24">
    <location>
        <begin position="747"/>
        <end position="840"/>
    </location>
</feature>
<dbReference type="GO" id="GO:0000155">
    <property type="term" value="F:phosphorelay sensor kinase activity"/>
    <property type="evidence" value="ECO:0007669"/>
    <property type="project" value="InterPro"/>
</dbReference>
<dbReference type="SMART" id="SM00387">
    <property type="entry name" value="HATPase_c"/>
    <property type="match status" value="1"/>
</dbReference>
<protein>
    <recommendedName>
        <fullName evidence="16">Virulence sensor protein BvgS</fullName>
        <ecNumber evidence="3">2.7.13.3</ecNumber>
    </recommendedName>
</protein>
<keyword evidence="13" id="KW-0472">Membrane</keyword>
<feature type="modified residue" description="Phosphohistidine" evidence="17">
    <location>
        <position position="786"/>
    </location>
</feature>
<evidence type="ECO:0000256" key="5">
    <source>
        <dbReference type="ARBA" id="ARBA00022553"/>
    </source>
</evidence>
<dbReference type="InterPro" id="IPR008207">
    <property type="entry name" value="Sig_transdc_His_kin_Hpt_dom"/>
</dbReference>
<dbReference type="InterPro" id="IPR011006">
    <property type="entry name" value="CheY-like_superfamily"/>
</dbReference>
<evidence type="ECO:0000256" key="14">
    <source>
        <dbReference type="ARBA" id="ARBA00023306"/>
    </source>
</evidence>
<feature type="domain" description="Response regulatory" evidence="22">
    <location>
        <begin position="586"/>
        <end position="700"/>
    </location>
</feature>
<dbReference type="GO" id="GO:0005886">
    <property type="term" value="C:plasma membrane"/>
    <property type="evidence" value="ECO:0007669"/>
    <property type="project" value="UniProtKB-SubCell"/>
</dbReference>
<evidence type="ECO:0000256" key="2">
    <source>
        <dbReference type="ARBA" id="ARBA00004651"/>
    </source>
</evidence>
<dbReference type="Pfam" id="PF01627">
    <property type="entry name" value="Hpt"/>
    <property type="match status" value="2"/>
</dbReference>
<feature type="domain" description="Histidine kinase" evidence="21">
    <location>
        <begin position="330"/>
        <end position="552"/>
    </location>
</feature>
<dbReference type="SUPFAM" id="SSF55874">
    <property type="entry name" value="ATPase domain of HSP90 chaperone/DNA topoisomerase II/histidine kinase"/>
    <property type="match status" value="1"/>
</dbReference>
<reference evidence="25 26" key="1">
    <citation type="submission" date="2017-06" db="EMBL/GenBank/DDBJ databases">
        <title>Azoarcus sp. TSNA42 complete genome sequence.</title>
        <authorList>
            <person name="Woo J.-H."/>
            <person name="Kim H.-S."/>
        </authorList>
    </citation>
    <scope>NUCLEOTIDE SEQUENCE [LARGE SCALE GENOMIC DNA]</scope>
    <source>
        <strain evidence="25 26">TSNA42</strain>
    </source>
</reference>
<evidence type="ECO:0000256" key="17">
    <source>
        <dbReference type="PROSITE-ProRule" id="PRU00110"/>
    </source>
</evidence>
<keyword evidence="10" id="KW-0067">ATP-binding</keyword>
<feature type="compositionally biased region" description="Low complexity" evidence="20">
    <location>
        <begin position="855"/>
        <end position="864"/>
    </location>
</feature>